<dbReference type="Pfam" id="PF00480">
    <property type="entry name" value="ROK"/>
    <property type="match status" value="1"/>
</dbReference>
<gene>
    <name evidence="2" type="ORF">HNP73_003108</name>
</gene>
<evidence type="ECO:0000256" key="1">
    <source>
        <dbReference type="ARBA" id="ARBA00006479"/>
    </source>
</evidence>
<organism evidence="2 3">
    <name type="scientific">Amaricoccus macauensis</name>
    <dbReference type="NCBI Taxonomy" id="57001"/>
    <lineage>
        <taxon>Bacteria</taxon>
        <taxon>Pseudomonadati</taxon>
        <taxon>Pseudomonadota</taxon>
        <taxon>Alphaproteobacteria</taxon>
        <taxon>Rhodobacterales</taxon>
        <taxon>Paracoccaceae</taxon>
        <taxon>Amaricoccus</taxon>
    </lineage>
</organism>
<comment type="similarity">
    <text evidence="1">Belongs to the ROK (NagC/XylR) family.</text>
</comment>
<dbReference type="AlphaFoldDB" id="A0A840SVH9"/>
<evidence type="ECO:0000313" key="3">
    <source>
        <dbReference type="Proteomes" id="UP000549457"/>
    </source>
</evidence>
<evidence type="ECO:0000313" key="2">
    <source>
        <dbReference type="EMBL" id="MBB5223161.1"/>
    </source>
</evidence>
<dbReference type="EMBL" id="JACHFM010000003">
    <property type="protein sequence ID" value="MBB5223161.1"/>
    <property type="molecule type" value="Genomic_DNA"/>
</dbReference>
<name>A0A840SVH9_9RHOB</name>
<sequence length="484" mass="49954">MRRLGRGRCELLAGPGGDLVTGVEKHAKRDMPLAGAATHPLAAKVTLCNQVTALPKFSTPLTDVSTCRSLFGSRTNRPEMSRALQLSRQFSKRAVMEALLQQAPISRASIAKQTGLSKQTISEIVRHLEDAGWVIETGRTNGQVGRSAVTYEVVPDAAFVAAVDLGGTKVRVGLTDLRGAIVREATEFTRPEGGQVVVEQIGRLCLQAAAAAGVGRERVRIAVVGVPGAPDPSSGRVRFAPNIPDFDRMDVAAALEAVLECDVLLENDVNLAVQGEVWQGAGQGLDTLAFIALGTGIGGGLIVGGELVRGADNAAGELGFLPFGADPFEAESLRTGAFERLVASAGIRARYRTLTGGTDAPGMTVPEIFSRAGAGEPAATQVIDETACLLARGVAAIAAIANPSLVVLGGSIGSRPEMTERVRALLPGCMSSPVDVAASRLGPQAALIGAAAIGLSHLHNALFGADAPEAKLSLPPPRQAGSKA</sequence>
<dbReference type="InterPro" id="IPR043129">
    <property type="entry name" value="ATPase_NBD"/>
</dbReference>
<reference evidence="2 3" key="1">
    <citation type="submission" date="2020-08" db="EMBL/GenBank/DDBJ databases">
        <title>Genomic Encyclopedia of Type Strains, Phase IV (KMG-IV): sequencing the most valuable type-strain genomes for metagenomic binning, comparative biology and taxonomic classification.</title>
        <authorList>
            <person name="Goeker M."/>
        </authorList>
    </citation>
    <scope>NUCLEOTIDE SEQUENCE [LARGE SCALE GENOMIC DNA]</scope>
    <source>
        <strain evidence="2 3">DSM 101730</strain>
    </source>
</reference>
<dbReference type="Proteomes" id="UP000549457">
    <property type="component" value="Unassembled WGS sequence"/>
</dbReference>
<keyword evidence="3" id="KW-1185">Reference proteome</keyword>
<dbReference type="InterPro" id="IPR036390">
    <property type="entry name" value="WH_DNA-bd_sf"/>
</dbReference>
<keyword evidence="2" id="KW-0808">Transferase</keyword>
<dbReference type="GO" id="GO:0016301">
    <property type="term" value="F:kinase activity"/>
    <property type="evidence" value="ECO:0007669"/>
    <property type="project" value="UniProtKB-KW"/>
</dbReference>
<dbReference type="PANTHER" id="PTHR18964:SF149">
    <property type="entry name" value="BIFUNCTIONAL UDP-N-ACETYLGLUCOSAMINE 2-EPIMERASE_N-ACETYLMANNOSAMINE KINASE"/>
    <property type="match status" value="1"/>
</dbReference>
<keyword evidence="2" id="KW-0418">Kinase</keyword>
<protein>
    <submittedName>
        <fullName evidence="2">Putative NBD/HSP70 family sugar kinase/biotin operon repressor</fullName>
    </submittedName>
</protein>
<comment type="caution">
    <text evidence="2">The sequence shown here is derived from an EMBL/GenBank/DDBJ whole genome shotgun (WGS) entry which is preliminary data.</text>
</comment>
<dbReference type="SUPFAM" id="SSF46785">
    <property type="entry name" value="Winged helix' DNA-binding domain"/>
    <property type="match status" value="1"/>
</dbReference>
<accession>A0A840SVH9</accession>
<dbReference type="InterPro" id="IPR036388">
    <property type="entry name" value="WH-like_DNA-bd_sf"/>
</dbReference>
<proteinExistence type="inferred from homology"/>
<dbReference type="Pfam" id="PF13412">
    <property type="entry name" value="HTH_24"/>
    <property type="match status" value="1"/>
</dbReference>
<dbReference type="PANTHER" id="PTHR18964">
    <property type="entry name" value="ROK (REPRESSOR, ORF, KINASE) FAMILY"/>
    <property type="match status" value="1"/>
</dbReference>
<dbReference type="SUPFAM" id="SSF53067">
    <property type="entry name" value="Actin-like ATPase domain"/>
    <property type="match status" value="1"/>
</dbReference>
<dbReference type="Gene3D" id="1.10.10.10">
    <property type="entry name" value="Winged helix-like DNA-binding domain superfamily/Winged helix DNA-binding domain"/>
    <property type="match status" value="1"/>
</dbReference>
<dbReference type="Gene3D" id="3.30.420.40">
    <property type="match status" value="2"/>
</dbReference>
<dbReference type="InterPro" id="IPR000600">
    <property type="entry name" value="ROK"/>
</dbReference>